<dbReference type="Gene3D" id="2.60.40.10">
    <property type="entry name" value="Immunoglobulins"/>
    <property type="match status" value="1"/>
</dbReference>
<accession>A0ABP8IW44</accession>
<protein>
    <recommendedName>
        <fullName evidence="3">Fibronectin type III domain-containing protein</fullName>
    </recommendedName>
</protein>
<reference evidence="2" key="1">
    <citation type="journal article" date="2019" name="Int. J. Syst. Evol. Microbiol.">
        <title>The Global Catalogue of Microorganisms (GCM) 10K type strain sequencing project: providing services to taxonomists for standard genome sequencing and annotation.</title>
        <authorList>
            <consortium name="The Broad Institute Genomics Platform"/>
            <consortium name="The Broad Institute Genome Sequencing Center for Infectious Disease"/>
            <person name="Wu L."/>
            <person name="Ma J."/>
        </authorList>
    </citation>
    <scope>NUCLEOTIDE SEQUENCE [LARGE SCALE GENOMIC DNA]</scope>
    <source>
        <strain evidence="2">JCM 17924</strain>
    </source>
</reference>
<evidence type="ECO:0008006" key="3">
    <source>
        <dbReference type="Google" id="ProtNLM"/>
    </source>
</evidence>
<sequence>MVIFGPARLVFPASIPLPQRCRMIRKPLLSLLSVFLLALSTAWAVTVTLFQATPDGTSVRVEWEVVSETGVHSFDVARRNGSDPAFERIANVTPTGQRRYQYVDANLYRGTTAAAANGGPYTYRLIVHSSNGDQTYTTNLSQTPSAVQRSWGSIKSMFR</sequence>
<dbReference type="EMBL" id="BAABHA010000002">
    <property type="protein sequence ID" value="GAA4376497.1"/>
    <property type="molecule type" value="Genomic_DNA"/>
</dbReference>
<gene>
    <name evidence="1" type="ORF">GCM10023186_10440</name>
</gene>
<name>A0ABP8IW44_9BACT</name>
<organism evidence="1 2">
    <name type="scientific">Hymenobacter koreensis</name>
    <dbReference type="NCBI Taxonomy" id="1084523"/>
    <lineage>
        <taxon>Bacteria</taxon>
        <taxon>Pseudomonadati</taxon>
        <taxon>Bacteroidota</taxon>
        <taxon>Cytophagia</taxon>
        <taxon>Cytophagales</taxon>
        <taxon>Hymenobacteraceae</taxon>
        <taxon>Hymenobacter</taxon>
    </lineage>
</organism>
<evidence type="ECO:0000313" key="2">
    <source>
        <dbReference type="Proteomes" id="UP001500454"/>
    </source>
</evidence>
<evidence type="ECO:0000313" key="1">
    <source>
        <dbReference type="EMBL" id="GAA4376497.1"/>
    </source>
</evidence>
<comment type="caution">
    <text evidence="1">The sequence shown here is derived from an EMBL/GenBank/DDBJ whole genome shotgun (WGS) entry which is preliminary data.</text>
</comment>
<keyword evidence="2" id="KW-1185">Reference proteome</keyword>
<dbReference type="InterPro" id="IPR013783">
    <property type="entry name" value="Ig-like_fold"/>
</dbReference>
<proteinExistence type="predicted"/>
<dbReference type="Proteomes" id="UP001500454">
    <property type="component" value="Unassembled WGS sequence"/>
</dbReference>